<keyword evidence="2" id="KW-0813">Transport</keyword>
<keyword evidence="5" id="KW-0496">Mitochondrion</keyword>
<name>A0A0G4J4D2_PLABS</name>
<reference evidence="4 6" key="1">
    <citation type="submission" date="2015-02" db="EMBL/GenBank/DDBJ databases">
        <authorList>
            <person name="Chooi Y.-H."/>
        </authorList>
    </citation>
    <scope>NUCLEOTIDE SEQUENCE [LARGE SCALE GENOMIC DNA]</scope>
    <source>
        <strain evidence="4">E3</strain>
    </source>
</reference>
<evidence type="ECO:0000256" key="2">
    <source>
        <dbReference type="RuleBase" id="RU368010"/>
    </source>
</evidence>
<dbReference type="GO" id="GO:0007041">
    <property type="term" value="P:lysosomal transport"/>
    <property type="evidence" value="ECO:0007669"/>
    <property type="project" value="TreeGrafter"/>
</dbReference>
<feature type="region of interest" description="Disordered" evidence="3">
    <location>
        <begin position="1"/>
        <end position="51"/>
    </location>
</feature>
<comment type="similarity">
    <text evidence="1 2">Belongs to the VPS51 family.</text>
</comment>
<dbReference type="GO" id="GO:0016020">
    <property type="term" value="C:membrane"/>
    <property type="evidence" value="ECO:0007669"/>
    <property type="project" value="TreeGrafter"/>
</dbReference>
<proteinExistence type="inferred from homology"/>
<evidence type="ECO:0000313" key="4">
    <source>
        <dbReference type="EMBL" id="CEP02445.1"/>
    </source>
</evidence>
<dbReference type="EMBL" id="OVEO01000002">
    <property type="protein sequence ID" value="SPQ94378.1"/>
    <property type="molecule type" value="Genomic_DNA"/>
</dbReference>
<keyword evidence="6" id="KW-1185">Reference proteome</keyword>
<dbReference type="InterPro" id="IPR014812">
    <property type="entry name" value="Vps51"/>
</dbReference>
<keyword evidence="2" id="KW-0445">Lipid transport</keyword>
<dbReference type="PANTHER" id="PTHR15954">
    <property type="entry name" value="VACUOLAR PROTEIN SORTING-ASSOCIATED PROTEIN 51 HOMOLOG"/>
    <property type="match status" value="1"/>
</dbReference>
<evidence type="ECO:0000313" key="7">
    <source>
        <dbReference type="Proteomes" id="UP000290189"/>
    </source>
</evidence>
<dbReference type="AlphaFoldDB" id="A0A0G4J4D2"/>
<comment type="subunit">
    <text evidence="2">Component of the Golgi-associated retrograde protein (GARP) complex.</text>
</comment>
<dbReference type="GO" id="GO:0005829">
    <property type="term" value="C:cytosol"/>
    <property type="evidence" value="ECO:0007669"/>
    <property type="project" value="GOC"/>
</dbReference>
<dbReference type="PANTHER" id="PTHR15954:SF4">
    <property type="entry name" value="VACUOLAR PROTEIN SORTING-ASSOCIATED PROTEIN 51 HOMOLOG"/>
    <property type="match status" value="1"/>
</dbReference>
<gene>
    <name evidence="4" type="ORF">PBRA_009029</name>
    <name evidence="5" type="ORF">PLBR_LOCUS1593</name>
</gene>
<dbReference type="GO" id="GO:0007030">
    <property type="term" value="P:Golgi organization"/>
    <property type="evidence" value="ECO:0007669"/>
    <property type="project" value="UniProtKB-UniRule"/>
</dbReference>
<evidence type="ECO:0000256" key="1">
    <source>
        <dbReference type="ARBA" id="ARBA00006080"/>
    </source>
</evidence>
<evidence type="ECO:0000256" key="3">
    <source>
        <dbReference type="SAM" id="MobiDB-lite"/>
    </source>
</evidence>
<feature type="region of interest" description="Disordered" evidence="3">
    <location>
        <begin position="698"/>
        <end position="717"/>
    </location>
</feature>
<dbReference type="STRING" id="37360.A0A0G4J4D2"/>
<sequence length="834" mass="91496">MSSSRTAPPADLLTDYYGIQSAVPQTDDEDSWDDDLDDDEGGAVGGDSRSRSPTMLLNVAEIIVPPAPTVAGPLDHDDFRVDPYVDDLINRHSVKELLDINNDLSNQIKTFDTDLQMLVYENYSKFIAATDVIKQMKAQVNTLDGDLSRLSETMKTLGGYYTAAERIIDPSRQRIENLVGVSRLIGRLNFLFDLPGRLRECIQKGNFTEAVSMFDTSTKILAQYSHMPSFEAIRLESESIMHDMRDSLRSQLQHVEHADGTRQIDIAILLLRLGVDPTLLWHDLFNSKRDRVLVNLERAKRSSTADAELMKNLRLALSDDFCEFVQTFRKSFLPAVPATPSKADQSSARPAPASPDVTENRTKGLQAKSSSSKRKPSPKSPGGDVPSRTVRDDALTALSAFTRQVFSLYLEDARTTLLRLVGAFLTAAGDDDARRIFLGDLLDQIADVSSTVQEAEKLVPSAGLGSRVKEVTDLVTKKTVVAVFDVAQTSMTSSIARLANDGETAPIDDRIKQCVSQIEAVLRATVVDIKAICDRTPNFDKFVQDLFVEAVAHLQLLLLGDNRLPSSEQTATVTSKQFAMQRRLASLVDPFTPTFLLRAYRLCSPCRLTILPELFESLGHLFPSVSSSIAFSRRCATLVQLYTETEKALLGVIAHRAGADLGARLAPPADTGSAPGKPSPFVPEWRAALNHFQKELESVLPTSSASKGRNAPASVPTRPMRRNDISRVFAQTAPVFDASTEASVEAVLELAIRIALKAWIELTRLGTFTKSQFQQLEVDVFTVRVSIIPTCIAGVRGVCDSLLDEILTSAIEMCSDPNPELAPGLIERAAVNET</sequence>
<feature type="region of interest" description="Disordered" evidence="3">
    <location>
        <begin position="336"/>
        <end position="389"/>
    </location>
</feature>
<comment type="subcellular location">
    <subcellularLocation>
        <location evidence="2">Golgi apparatus</location>
        <location evidence="2">trans-Golgi network</location>
    </subcellularLocation>
</comment>
<protein>
    <recommendedName>
        <fullName evidence="2">Vacuolar protein sorting-associated protein 51 homolog</fullName>
    </recommendedName>
</protein>
<dbReference type="GO" id="GO:0015031">
    <property type="term" value="P:protein transport"/>
    <property type="evidence" value="ECO:0007669"/>
    <property type="project" value="UniProtKB-UniRule"/>
</dbReference>
<dbReference type="Proteomes" id="UP000039324">
    <property type="component" value="Unassembled WGS sequence"/>
</dbReference>
<dbReference type="GO" id="GO:0000938">
    <property type="term" value="C:GARP complex"/>
    <property type="evidence" value="ECO:0007669"/>
    <property type="project" value="UniProtKB-UniRule"/>
</dbReference>
<dbReference type="OrthoDB" id="203678at2759"/>
<geneLocation type="mitochondrion" evidence="5"/>
<dbReference type="GO" id="GO:0032456">
    <property type="term" value="P:endocytic recycling"/>
    <property type="evidence" value="ECO:0007669"/>
    <property type="project" value="TreeGrafter"/>
</dbReference>
<accession>A0A0G4J4D2</accession>
<dbReference type="GO" id="GO:0006869">
    <property type="term" value="P:lipid transport"/>
    <property type="evidence" value="ECO:0007669"/>
    <property type="project" value="UniProtKB-UniRule"/>
</dbReference>
<dbReference type="Pfam" id="PF08700">
    <property type="entry name" value="VPS51_Exo84_N"/>
    <property type="match status" value="1"/>
</dbReference>
<organism evidence="4 6">
    <name type="scientific">Plasmodiophora brassicae</name>
    <name type="common">Clubroot disease agent</name>
    <dbReference type="NCBI Taxonomy" id="37360"/>
    <lineage>
        <taxon>Eukaryota</taxon>
        <taxon>Sar</taxon>
        <taxon>Rhizaria</taxon>
        <taxon>Endomyxa</taxon>
        <taxon>Phytomyxea</taxon>
        <taxon>Plasmodiophorida</taxon>
        <taxon>Plasmodiophoridae</taxon>
        <taxon>Plasmodiophora</taxon>
    </lineage>
</organism>
<evidence type="ECO:0000313" key="5">
    <source>
        <dbReference type="EMBL" id="SPQ94378.1"/>
    </source>
</evidence>
<keyword evidence="2" id="KW-0653">Protein transport</keyword>
<reference evidence="5 7" key="2">
    <citation type="submission" date="2018-03" db="EMBL/GenBank/DDBJ databases">
        <authorList>
            <person name="Fogelqvist J."/>
        </authorList>
    </citation>
    <scope>NUCLEOTIDE SEQUENCE [LARGE SCALE GENOMIC DNA]</scope>
</reference>
<dbReference type="EMBL" id="CDSF01000128">
    <property type="protein sequence ID" value="CEP02445.1"/>
    <property type="molecule type" value="Genomic_DNA"/>
</dbReference>
<keyword evidence="2" id="KW-0333">Golgi apparatus</keyword>
<dbReference type="GO" id="GO:0042147">
    <property type="term" value="P:retrograde transport, endosome to Golgi"/>
    <property type="evidence" value="ECO:0007669"/>
    <property type="project" value="UniProtKB-UniRule"/>
</dbReference>
<dbReference type="GO" id="GO:0048193">
    <property type="term" value="P:Golgi vesicle transport"/>
    <property type="evidence" value="ECO:0007669"/>
    <property type="project" value="TreeGrafter"/>
</dbReference>
<feature type="compositionally biased region" description="Acidic residues" evidence="3">
    <location>
        <begin position="26"/>
        <end position="41"/>
    </location>
</feature>
<comment type="function">
    <text evidence="2">Acts as component of the GARP complex that is involved in retrograde transport from early and late endosomes to the trans-Golgi network (TGN).</text>
</comment>
<evidence type="ECO:0000313" key="6">
    <source>
        <dbReference type="Proteomes" id="UP000039324"/>
    </source>
</evidence>
<dbReference type="Proteomes" id="UP000290189">
    <property type="component" value="Unassembled WGS sequence"/>
</dbReference>
<dbReference type="GO" id="GO:1990745">
    <property type="term" value="C:EARP complex"/>
    <property type="evidence" value="ECO:0007669"/>
    <property type="project" value="TreeGrafter"/>
</dbReference>